<evidence type="ECO:0000313" key="1">
    <source>
        <dbReference type="EMBL" id="CAG8840415.1"/>
    </source>
</evidence>
<reference evidence="1" key="1">
    <citation type="submission" date="2021-06" db="EMBL/GenBank/DDBJ databases">
        <authorList>
            <person name="Kallberg Y."/>
            <person name="Tangrot J."/>
            <person name="Rosling A."/>
        </authorList>
    </citation>
    <scope>NUCLEOTIDE SEQUENCE</scope>
    <source>
        <strain evidence="1">MA461A</strain>
    </source>
</reference>
<proteinExistence type="predicted"/>
<feature type="non-terminal residue" evidence="1">
    <location>
        <position position="1"/>
    </location>
</feature>
<dbReference type="EMBL" id="CAJVQC010126658">
    <property type="protein sequence ID" value="CAG8840415.1"/>
    <property type="molecule type" value="Genomic_DNA"/>
</dbReference>
<evidence type="ECO:0000313" key="2">
    <source>
        <dbReference type="Proteomes" id="UP000789920"/>
    </source>
</evidence>
<name>A0ACA9SJD9_9GLOM</name>
<sequence>ASVGEGSKGMNNFEYVSEGRNLVSESSSSTAKWKSELRKPHRISNWFIPKT</sequence>
<protein>
    <submittedName>
        <fullName evidence="1">7017_t:CDS:1</fullName>
    </submittedName>
</protein>
<organism evidence="1 2">
    <name type="scientific">Racocetra persica</name>
    <dbReference type="NCBI Taxonomy" id="160502"/>
    <lineage>
        <taxon>Eukaryota</taxon>
        <taxon>Fungi</taxon>
        <taxon>Fungi incertae sedis</taxon>
        <taxon>Mucoromycota</taxon>
        <taxon>Glomeromycotina</taxon>
        <taxon>Glomeromycetes</taxon>
        <taxon>Diversisporales</taxon>
        <taxon>Gigasporaceae</taxon>
        <taxon>Racocetra</taxon>
    </lineage>
</organism>
<gene>
    <name evidence="1" type="ORF">RPERSI_LOCUS31424</name>
</gene>
<keyword evidence="2" id="KW-1185">Reference proteome</keyword>
<comment type="caution">
    <text evidence="1">The sequence shown here is derived from an EMBL/GenBank/DDBJ whole genome shotgun (WGS) entry which is preliminary data.</text>
</comment>
<dbReference type="Proteomes" id="UP000789920">
    <property type="component" value="Unassembled WGS sequence"/>
</dbReference>
<accession>A0ACA9SJD9</accession>